<dbReference type="InterPro" id="IPR006311">
    <property type="entry name" value="TAT_signal"/>
</dbReference>
<dbReference type="GO" id="GO:0046872">
    <property type="term" value="F:metal ion binding"/>
    <property type="evidence" value="ECO:0007669"/>
    <property type="project" value="UniProtKB-KW"/>
</dbReference>
<dbReference type="SUPFAM" id="SSF50692">
    <property type="entry name" value="ADC-like"/>
    <property type="match status" value="1"/>
</dbReference>
<dbReference type="InterPro" id="IPR006963">
    <property type="entry name" value="Mopterin_OxRdtase_4Fe-4S_dom"/>
</dbReference>
<dbReference type="GO" id="GO:0016491">
    <property type="term" value="F:oxidoreductase activity"/>
    <property type="evidence" value="ECO:0007669"/>
    <property type="project" value="UniProtKB-KW"/>
</dbReference>
<dbReference type="Gene3D" id="2.20.25.90">
    <property type="entry name" value="ADC-like domains"/>
    <property type="match status" value="1"/>
</dbReference>
<keyword evidence="4 8" id="KW-0560">Oxidoreductase</keyword>
<evidence type="ECO:0000256" key="4">
    <source>
        <dbReference type="ARBA" id="ARBA00023002"/>
    </source>
</evidence>
<dbReference type="GO" id="GO:0051536">
    <property type="term" value="F:iron-sulfur cluster binding"/>
    <property type="evidence" value="ECO:0007669"/>
    <property type="project" value="UniProtKB-KW"/>
</dbReference>
<dbReference type="PROSITE" id="PS51318">
    <property type="entry name" value="TAT"/>
    <property type="match status" value="1"/>
</dbReference>
<dbReference type="InterPro" id="IPR006657">
    <property type="entry name" value="MoPterin_dinucl-bd_dom"/>
</dbReference>
<dbReference type="EC" id="1.7.99.4" evidence="8"/>
<dbReference type="OrthoDB" id="9803192at2"/>
<keyword evidence="5" id="KW-0408">Iron</keyword>
<organism evidence="8 9">
    <name type="scientific">Neomoorella glycerini</name>
    <dbReference type="NCBI Taxonomy" id="55779"/>
    <lineage>
        <taxon>Bacteria</taxon>
        <taxon>Bacillati</taxon>
        <taxon>Bacillota</taxon>
        <taxon>Clostridia</taxon>
        <taxon>Neomoorellales</taxon>
        <taxon>Neomoorellaceae</taxon>
        <taxon>Neomoorella</taxon>
    </lineage>
</organism>
<gene>
    <name evidence="8" type="primary">napA</name>
    <name evidence="8" type="ORF">MGLY_01730</name>
</gene>
<dbReference type="PANTHER" id="PTHR43742">
    <property type="entry name" value="TRIMETHYLAMINE-N-OXIDE REDUCTASE"/>
    <property type="match status" value="1"/>
</dbReference>
<keyword evidence="6" id="KW-0411">Iron-sulfur</keyword>
<name>A0A6I5ZML0_9FIRM</name>
<dbReference type="InterPro" id="IPR009010">
    <property type="entry name" value="Asp_de-COase-like_dom_sf"/>
</dbReference>
<evidence type="ECO:0000256" key="6">
    <source>
        <dbReference type="ARBA" id="ARBA00023014"/>
    </source>
</evidence>
<protein>
    <submittedName>
        <fullName evidence="8">Nitrate reductase</fullName>
        <ecNumber evidence="8">1.7.99.4</ecNumber>
    </submittedName>
</protein>
<keyword evidence="3" id="KW-0732">Signal</keyword>
<dbReference type="Proteomes" id="UP000425916">
    <property type="component" value="Chromosome"/>
</dbReference>
<sequence length="800" mass="88998">MGNYRLSRRTFLKWSTTLGATLGVTSGLEKLTIPTSALAGVTETKEQVATGTLPYGADRIVKCRCGCGDVCGVHHIADVYVKDQQIVWYGGAKEGWNKGGLCPRGASGLQIIYSPDRLKYPMKRVGERGSGKWERISWEEALDIISDKIVAAIKGPGPHTVAVCQGHNMTSTTGAVRARLAAIYGFDSFEGPHPCWNNLRFGAWATLGDYNHLKEEDFHYSKLIVIWGHNPAIAMPTEWRDGMYRAKQEFGAKIVVIDPRFTETAEKADMYIPIRPGTDAALALGLANVIINEGLYDREFVEKYTVGFEEYKELAQKYPPEEVEKITWAPADKIRELARMYATIKPAVLEVGRGVNYTADNSGWLGPRGITCLIGLTGQVGVRGAGYSVEASLTTPSNSGFIDFPFASLTKGAPTLVPRTKGVKYAAGSAARAIERLYYRKPYGYEVLLVFGTNILAKSPATNVLKEAMMQIPFIVVEDRFINTTGNIADILLPTSTWVEQAILYAEYSHLVCTPPAIKPMFESKPSFLIYAELSDKLCQKLRISQPPETYFPWRKDEDLINALLASKDLPMGGYPALNYQYVIKHPEGIRGARPYNQEGYVWFRQDGDPNKPLVFPTPSGKIELKAQQLEDKWGLPALPVHEEPFESPFSTPDVFKEYPLIGHSRVHRHWGFLQYNLISDGGYASPFIREAFPTAKEPTLELNPAKARELGLKEGDLAWVESRYGKIKARVIFSERIPPELVVTPYHWGNIQNVITPPRWSLFEGAGYNTVGPYGTPSRFIDVSGQSMYAGFLCKVYKA</sequence>
<evidence type="ECO:0000256" key="2">
    <source>
        <dbReference type="ARBA" id="ARBA00022723"/>
    </source>
</evidence>
<evidence type="ECO:0000256" key="5">
    <source>
        <dbReference type="ARBA" id="ARBA00023004"/>
    </source>
</evidence>
<dbReference type="Gene3D" id="2.40.40.20">
    <property type="match status" value="1"/>
</dbReference>
<dbReference type="InterPro" id="IPR050612">
    <property type="entry name" value="Prok_Mopterin_Oxidored"/>
</dbReference>
<dbReference type="PROSITE" id="PS51669">
    <property type="entry name" value="4FE4S_MOW_BIS_MGD"/>
    <property type="match status" value="1"/>
</dbReference>
<keyword evidence="9" id="KW-1185">Reference proteome</keyword>
<dbReference type="PANTHER" id="PTHR43742:SF6">
    <property type="entry name" value="OXIDOREDUCTASE YYAE-RELATED"/>
    <property type="match status" value="1"/>
</dbReference>
<evidence type="ECO:0000256" key="3">
    <source>
        <dbReference type="ARBA" id="ARBA00022729"/>
    </source>
</evidence>
<dbReference type="SUPFAM" id="SSF53706">
    <property type="entry name" value="Formate dehydrogenase/DMSO reductase, domains 1-3"/>
    <property type="match status" value="1"/>
</dbReference>
<proteinExistence type="inferred from homology"/>
<dbReference type="Pfam" id="PF00384">
    <property type="entry name" value="Molybdopterin"/>
    <property type="match status" value="1"/>
</dbReference>
<evidence type="ECO:0000313" key="8">
    <source>
        <dbReference type="EMBL" id="QGP90861.1"/>
    </source>
</evidence>
<dbReference type="InterPro" id="IPR006656">
    <property type="entry name" value="Mopterin_OxRdtase"/>
</dbReference>
<keyword evidence="2" id="KW-0479">Metal-binding</keyword>
<accession>A0A6I5ZML0</accession>
<dbReference type="Pfam" id="PF01568">
    <property type="entry name" value="Molydop_binding"/>
    <property type="match status" value="1"/>
</dbReference>
<dbReference type="RefSeq" id="WP_156271317.1">
    <property type="nucleotide sequence ID" value="NZ_CP046244.1"/>
</dbReference>
<reference evidence="8 9" key="1">
    <citation type="submission" date="2019-11" db="EMBL/GenBank/DDBJ databases">
        <title>Genome sequence of Moorella glycerini DSM11254.</title>
        <authorList>
            <person name="Poehlein A."/>
            <person name="Boeer T."/>
            <person name="Daniel R."/>
        </authorList>
    </citation>
    <scope>NUCLEOTIDE SEQUENCE [LARGE SCALE GENOMIC DNA]</scope>
    <source>
        <strain evidence="8 9">DSM 11254</strain>
    </source>
</reference>
<evidence type="ECO:0000313" key="9">
    <source>
        <dbReference type="Proteomes" id="UP000425916"/>
    </source>
</evidence>
<dbReference type="Gene3D" id="3.40.50.740">
    <property type="match status" value="1"/>
</dbReference>
<feature type="domain" description="4Fe-4S Mo/W bis-MGD-type" evidence="7">
    <location>
        <begin position="58"/>
        <end position="116"/>
    </location>
</feature>
<dbReference type="EMBL" id="CP046244">
    <property type="protein sequence ID" value="QGP90861.1"/>
    <property type="molecule type" value="Genomic_DNA"/>
</dbReference>
<dbReference type="AlphaFoldDB" id="A0A6I5ZML0"/>
<comment type="similarity">
    <text evidence="1">Belongs to the prokaryotic molybdopterin-containing oxidoreductase family.</text>
</comment>
<dbReference type="Gene3D" id="3.40.228.10">
    <property type="entry name" value="Dimethylsulfoxide Reductase, domain 2"/>
    <property type="match status" value="1"/>
</dbReference>
<dbReference type="GO" id="GO:0043546">
    <property type="term" value="F:molybdopterin cofactor binding"/>
    <property type="evidence" value="ECO:0007669"/>
    <property type="project" value="InterPro"/>
</dbReference>
<evidence type="ECO:0000259" key="7">
    <source>
        <dbReference type="PROSITE" id="PS51669"/>
    </source>
</evidence>
<evidence type="ECO:0000256" key="1">
    <source>
        <dbReference type="ARBA" id="ARBA00010312"/>
    </source>
</evidence>